<reference evidence="3" key="1">
    <citation type="submission" date="2025-08" db="UniProtKB">
        <authorList>
            <consortium name="Ensembl"/>
        </authorList>
    </citation>
    <scope>IDENTIFICATION</scope>
</reference>
<dbReference type="PANTHER" id="PTHR34257">
    <property type="entry name" value="ADAPTER PROTEIN CIKS"/>
    <property type="match status" value="1"/>
</dbReference>
<evidence type="ECO:0000256" key="1">
    <source>
        <dbReference type="SAM" id="MobiDB-lite"/>
    </source>
</evidence>
<organism evidence="3 4">
    <name type="scientific">Oncorhynchus tshawytscha</name>
    <name type="common">Chinook salmon</name>
    <name type="synonym">Salmo tshawytscha</name>
    <dbReference type="NCBI Taxonomy" id="74940"/>
    <lineage>
        <taxon>Eukaryota</taxon>
        <taxon>Metazoa</taxon>
        <taxon>Chordata</taxon>
        <taxon>Craniata</taxon>
        <taxon>Vertebrata</taxon>
        <taxon>Euteleostomi</taxon>
        <taxon>Actinopterygii</taxon>
        <taxon>Neopterygii</taxon>
        <taxon>Teleostei</taxon>
        <taxon>Protacanthopterygii</taxon>
        <taxon>Salmoniformes</taxon>
        <taxon>Salmonidae</taxon>
        <taxon>Salmoninae</taxon>
        <taxon>Oncorhynchus</taxon>
    </lineage>
</organism>
<dbReference type="Ensembl" id="ENSOTST00005061571.2">
    <property type="protein sequence ID" value="ENSOTSP00005056556.2"/>
    <property type="gene ID" value="ENSOTSG00005027316.2"/>
</dbReference>
<dbReference type="Proteomes" id="UP000694402">
    <property type="component" value="Unassembled WGS sequence"/>
</dbReference>
<gene>
    <name evidence="3" type="primary">LOC112259034</name>
</gene>
<evidence type="ECO:0000259" key="2">
    <source>
        <dbReference type="PROSITE" id="PS51534"/>
    </source>
</evidence>
<feature type="region of interest" description="Disordered" evidence="1">
    <location>
        <begin position="1"/>
        <end position="88"/>
    </location>
</feature>
<feature type="compositionally biased region" description="Polar residues" evidence="1">
    <location>
        <begin position="44"/>
        <end position="57"/>
    </location>
</feature>
<accession>A0A8C8GYX9</accession>
<sequence length="477" mass="54058">MLPSLQSASPRLPPLLDSHSQCEENDETMSDVSISSALHLRPHSQLNYPEVLNQSRMANREPHGSQEEPPSRSSPNWPPQGLCAGYSPQTPYPGQEEMCLSALDHQRYAWPKSSFANSSDGHTGGQYPDSLPSYSYPHCADFASCPVEEGCHDQGKSHHSLPGRYSPSISSLEQPYSLLSCPPEAALRYPFLPPYPYPTQGPVCCAQCPAQGLGMGPVLQLIPRPSYRPPYYGPDHCRHQDAAGTTQSESFVPQHRQSDRPGSSTQLSLEQRKVFVTYERDSDNHFKETMNFVSLLRHNGFDTSVDVFEQQLISISAIDFMEKYINEKYYLIIIVISPKYHETVTGANIYMEKDERMLHTVYIYKQVSLWQSIKKPNDNLSKIMFSSISCFTSRKGYESLTMLQLQNEFIQNGCQNFRFIPILFPGAKKCHVPAWLQNTLVYTWPKDRDDILRRLMRVEKYNPPPVGELPTIVSTPL</sequence>
<keyword evidence="4" id="KW-1185">Reference proteome</keyword>
<evidence type="ECO:0000313" key="3">
    <source>
        <dbReference type="Ensembl" id="ENSOTSP00005056556.2"/>
    </source>
</evidence>
<dbReference type="AlphaFoldDB" id="A0A8C8GYX9"/>
<feature type="compositionally biased region" description="Basic and acidic residues" evidence="1">
    <location>
        <begin position="58"/>
        <end position="70"/>
    </location>
</feature>
<feature type="domain" description="SEFIR" evidence="2">
    <location>
        <begin position="271"/>
        <end position="453"/>
    </location>
</feature>
<feature type="region of interest" description="Disordered" evidence="1">
    <location>
        <begin position="234"/>
        <end position="266"/>
    </location>
</feature>
<dbReference type="PANTHER" id="PTHR34257:SF3">
    <property type="entry name" value="ADAPTER PROTEIN CIKS-RELATED"/>
    <property type="match status" value="1"/>
</dbReference>
<dbReference type="GO" id="GO:0006959">
    <property type="term" value="P:humoral immune response"/>
    <property type="evidence" value="ECO:0007669"/>
    <property type="project" value="TreeGrafter"/>
</dbReference>
<evidence type="ECO:0000313" key="4">
    <source>
        <dbReference type="Proteomes" id="UP000694402"/>
    </source>
</evidence>
<dbReference type="InterPro" id="IPR013568">
    <property type="entry name" value="SEFIR_dom"/>
</dbReference>
<dbReference type="Gene3D" id="3.40.50.11530">
    <property type="match status" value="1"/>
</dbReference>
<dbReference type="InterPro" id="IPR053047">
    <property type="entry name" value="E3_ubiq_ligase_TRAF3IP2"/>
</dbReference>
<dbReference type="Pfam" id="PF08357">
    <property type="entry name" value="SEFIR"/>
    <property type="match status" value="1"/>
</dbReference>
<dbReference type="PROSITE" id="PS51534">
    <property type="entry name" value="SEFIR"/>
    <property type="match status" value="1"/>
</dbReference>
<proteinExistence type="predicted"/>
<dbReference type="GeneTree" id="ENSGT00940000164855"/>
<dbReference type="GO" id="GO:0043123">
    <property type="term" value="P:positive regulation of canonical NF-kappaB signal transduction"/>
    <property type="evidence" value="ECO:0007669"/>
    <property type="project" value="TreeGrafter"/>
</dbReference>
<protein>
    <recommendedName>
        <fullName evidence="2">SEFIR domain-containing protein</fullName>
    </recommendedName>
</protein>
<reference evidence="3" key="2">
    <citation type="submission" date="2025-09" db="UniProtKB">
        <authorList>
            <consortium name="Ensembl"/>
        </authorList>
    </citation>
    <scope>IDENTIFICATION</scope>
</reference>
<name>A0A8C8GYX9_ONCTS</name>